<protein>
    <submittedName>
        <fullName evidence="2">Uncharacterized protein</fullName>
    </submittedName>
</protein>
<feature type="compositionally biased region" description="Basic and acidic residues" evidence="1">
    <location>
        <begin position="33"/>
        <end position="50"/>
    </location>
</feature>
<gene>
    <name evidence="2" type="primary">Acey_s0252.g203</name>
    <name evidence="2" type="ORF">Y032_0252g203</name>
</gene>
<accession>A0A016SBP7</accession>
<keyword evidence="3" id="KW-1185">Reference proteome</keyword>
<dbReference type="AlphaFoldDB" id="A0A016SBP7"/>
<comment type="caution">
    <text evidence="2">The sequence shown here is derived from an EMBL/GenBank/DDBJ whole genome shotgun (WGS) entry which is preliminary data.</text>
</comment>
<sequence length="118" mass="13329">MANKVCYSCIPKATAQVLCTSQQFTLLCSPEGVRNEKSGNRNETEEEHIPPQEPGPETDDEEVDAQRVGNAEMEPRQHRNERHRNRNDLIVDNNGNAGGPDNFRITPRMERILMEIAA</sequence>
<feature type="region of interest" description="Disordered" evidence="1">
    <location>
        <begin position="29"/>
        <end position="104"/>
    </location>
</feature>
<name>A0A016SBP7_9BILA</name>
<proteinExistence type="predicted"/>
<organism evidence="2 3">
    <name type="scientific">Ancylostoma ceylanicum</name>
    <dbReference type="NCBI Taxonomy" id="53326"/>
    <lineage>
        <taxon>Eukaryota</taxon>
        <taxon>Metazoa</taxon>
        <taxon>Ecdysozoa</taxon>
        <taxon>Nematoda</taxon>
        <taxon>Chromadorea</taxon>
        <taxon>Rhabditida</taxon>
        <taxon>Rhabditina</taxon>
        <taxon>Rhabditomorpha</taxon>
        <taxon>Strongyloidea</taxon>
        <taxon>Ancylostomatidae</taxon>
        <taxon>Ancylostomatinae</taxon>
        <taxon>Ancylostoma</taxon>
    </lineage>
</organism>
<dbReference type="Proteomes" id="UP000024635">
    <property type="component" value="Unassembled WGS sequence"/>
</dbReference>
<evidence type="ECO:0000313" key="2">
    <source>
        <dbReference type="EMBL" id="EYB88078.1"/>
    </source>
</evidence>
<reference evidence="3" key="1">
    <citation type="journal article" date="2015" name="Nat. Genet.">
        <title>The genome and transcriptome of the zoonotic hookworm Ancylostoma ceylanicum identify infection-specific gene families.</title>
        <authorList>
            <person name="Schwarz E.M."/>
            <person name="Hu Y."/>
            <person name="Antoshechkin I."/>
            <person name="Miller M.M."/>
            <person name="Sternberg P.W."/>
            <person name="Aroian R.V."/>
        </authorList>
    </citation>
    <scope>NUCLEOTIDE SEQUENCE</scope>
    <source>
        <strain evidence="3">HY135</strain>
    </source>
</reference>
<evidence type="ECO:0000313" key="3">
    <source>
        <dbReference type="Proteomes" id="UP000024635"/>
    </source>
</evidence>
<evidence type="ECO:0000256" key="1">
    <source>
        <dbReference type="SAM" id="MobiDB-lite"/>
    </source>
</evidence>
<dbReference type="EMBL" id="JARK01001588">
    <property type="protein sequence ID" value="EYB88078.1"/>
    <property type="molecule type" value="Genomic_DNA"/>
</dbReference>